<accession>A0A455SY50</accession>
<evidence type="ECO:0000313" key="2">
    <source>
        <dbReference type="EMBL" id="BBH92039.1"/>
    </source>
</evidence>
<dbReference type="PANTHER" id="PTHR35811:SF1">
    <property type="entry name" value="HTH OST-TYPE DOMAIN-CONTAINING PROTEIN"/>
    <property type="match status" value="1"/>
</dbReference>
<evidence type="ECO:0000259" key="1">
    <source>
        <dbReference type="PROSITE" id="PS51644"/>
    </source>
</evidence>
<dbReference type="InterPro" id="IPR041966">
    <property type="entry name" value="LOTUS-like"/>
</dbReference>
<dbReference type="PANTHER" id="PTHR35811">
    <property type="entry name" value="SLR1870 PROTEIN"/>
    <property type="match status" value="1"/>
</dbReference>
<dbReference type="CDD" id="cd10146">
    <property type="entry name" value="LabA_like_C"/>
    <property type="match status" value="1"/>
</dbReference>
<dbReference type="Gene3D" id="3.30.420.610">
    <property type="entry name" value="LOTUS domain-like"/>
    <property type="match status" value="1"/>
</dbReference>
<dbReference type="InterPro" id="IPR021139">
    <property type="entry name" value="NYN"/>
</dbReference>
<dbReference type="AlphaFoldDB" id="A0A455SY50"/>
<feature type="domain" description="HTH OST-type" evidence="1">
    <location>
        <begin position="221"/>
        <end position="299"/>
    </location>
</feature>
<proteinExistence type="predicted"/>
<dbReference type="InterPro" id="IPR025605">
    <property type="entry name" value="OST-HTH/LOTUS_dom"/>
</dbReference>
<dbReference type="Pfam" id="PF12872">
    <property type="entry name" value="OST-HTH"/>
    <property type="match status" value="1"/>
</dbReference>
<organism evidence="2">
    <name type="scientific">Thermogemmatispora argillosa</name>
    <dbReference type="NCBI Taxonomy" id="2045280"/>
    <lineage>
        <taxon>Bacteria</taxon>
        <taxon>Bacillati</taxon>
        <taxon>Chloroflexota</taxon>
        <taxon>Ktedonobacteria</taxon>
        <taxon>Thermogemmatisporales</taxon>
        <taxon>Thermogemmatisporaceae</taxon>
        <taxon>Thermogemmatispora</taxon>
    </lineage>
</organism>
<protein>
    <recommendedName>
        <fullName evidence="1">HTH OST-type domain-containing protein</fullName>
    </recommendedName>
</protein>
<dbReference type="PROSITE" id="PS51644">
    <property type="entry name" value="HTH_OST"/>
    <property type="match status" value="1"/>
</dbReference>
<dbReference type="GO" id="GO:0004540">
    <property type="term" value="F:RNA nuclease activity"/>
    <property type="evidence" value="ECO:0007669"/>
    <property type="project" value="InterPro"/>
</dbReference>
<gene>
    <name evidence="2" type="ORF">KTA_02380</name>
</gene>
<dbReference type="Gene3D" id="3.40.50.1010">
    <property type="entry name" value="5'-nuclease"/>
    <property type="match status" value="1"/>
</dbReference>
<sequence>MLTLMRPLATWLASLSRRGRPSLCAHQPPPMALLIDGENIGAEWAAAIVAKASLFGVVTIRRIYGDWASAQMASWRTIAECYGFQQVQVPRAVPGKNAVDLALAVDAMDLFFGGLRCFCLASSDSDYAPLVRRLRAAGCFVLGIGRPPISQMLQAACQVFLTTDQLHPLLLQREAPATGLIHPAGAKEVKECPAPVKEALAPPMVSQSMTTGSAQPKQGTIPAGLLCLAYQEASKVSKRQDGWVSESQLGQHLHKLDTLFKVKTYGFRRLRELLERARAEGLLEIQHSDGKQWYVRLLAAASSQTLASASSPSELEEPALES</sequence>
<dbReference type="Pfam" id="PF01936">
    <property type="entry name" value="NYN"/>
    <property type="match status" value="1"/>
</dbReference>
<dbReference type="EMBL" id="AP019377">
    <property type="protein sequence ID" value="BBH92039.1"/>
    <property type="molecule type" value="Genomic_DNA"/>
</dbReference>
<name>A0A455SY50_9CHLR</name>
<dbReference type="CDD" id="cd11297">
    <property type="entry name" value="PIN_LabA-like_N_1"/>
    <property type="match status" value="1"/>
</dbReference>
<reference evidence="2" key="1">
    <citation type="submission" date="2018-12" db="EMBL/GenBank/DDBJ databases">
        <title>Novel natural products biosynthetic potential of the class Ktedonobacteria.</title>
        <authorList>
            <person name="Zheng Y."/>
            <person name="Saitou A."/>
            <person name="Wang C.M."/>
            <person name="Toyoda A."/>
            <person name="Minakuchi Y."/>
            <person name="Sekiguchi Y."/>
            <person name="Ueda K."/>
            <person name="Takano H."/>
            <person name="Sakai Y."/>
            <person name="Yokota A."/>
            <person name="Yabe S."/>
        </authorList>
    </citation>
    <scope>NUCLEOTIDE SEQUENCE</scope>
    <source>
        <strain evidence="2">A3-2</strain>
    </source>
</reference>